<feature type="repeat" description="Pumilio" evidence="7">
    <location>
        <begin position="101"/>
        <end position="136"/>
    </location>
</feature>
<dbReference type="InterPro" id="IPR033712">
    <property type="entry name" value="Pumilio_RNA-bd"/>
</dbReference>
<feature type="domain" description="PUM-HD" evidence="8">
    <location>
        <begin position="44"/>
        <end position="386"/>
    </location>
</feature>
<accession>A0A183G849</accession>
<sequence length="410" mass="46955">SAVKSSFLQHSAAAEQRLDVQWDATTASNDGGQWDQVCGSPVFQASESFRGDFRNNRTPPLQISDILTHVVEFAKDQHGSRFIQQKLERASVKEKQMLFEEVLANAHALMVDVFGNYVIQKFFEFGTPEQKAALGRSLKGNVMNLALQMYGCRVIQKAMESIDESLQMEILREMEGHVLKCVKDQNGNHVVQKVIEKVKPERLQFIINTFTKNGPDTITQLSMHPYGCRVIQRVLEHCSEEQKRPVLEALHANMSTLIVDQYGNYVVQHVIEHGSNQDRDRIVQEVAGNVLRYAQHKFASNVIEKCLICAGGHHKTLIGRFRGIFPQPPILLMMKDQFANYVVQKMLDIADPVYRKKMMYAIKPHIPVLRKYSYGKHIITKLEKYFQKQQYNHYDMSGMQGCSHSVMRVQ</sequence>
<evidence type="ECO:0000256" key="7">
    <source>
        <dbReference type="PROSITE-ProRule" id="PRU00317"/>
    </source>
</evidence>
<dbReference type="GO" id="GO:0030154">
    <property type="term" value="P:cell differentiation"/>
    <property type="evidence" value="ECO:0007669"/>
    <property type="project" value="UniProtKB-KW"/>
</dbReference>
<dbReference type="GO" id="GO:0005737">
    <property type="term" value="C:cytoplasm"/>
    <property type="evidence" value="ECO:0007669"/>
    <property type="project" value="UniProtKB-SubCell"/>
</dbReference>
<dbReference type="OrthoDB" id="668540at2759"/>
<protein>
    <submittedName>
        <fullName evidence="11">PUM-HD domain-containing protein</fullName>
    </submittedName>
</protein>
<feature type="repeat" description="Pumilio" evidence="7">
    <location>
        <begin position="209"/>
        <end position="248"/>
    </location>
</feature>
<evidence type="ECO:0000313" key="9">
    <source>
        <dbReference type="EMBL" id="VDP10459.1"/>
    </source>
</evidence>
<dbReference type="InterPro" id="IPR016024">
    <property type="entry name" value="ARM-type_fold"/>
</dbReference>
<evidence type="ECO:0000313" key="10">
    <source>
        <dbReference type="Proteomes" id="UP000050761"/>
    </source>
</evidence>
<dbReference type="PROSITE" id="PS50303">
    <property type="entry name" value="PUM_HD"/>
    <property type="match status" value="1"/>
</dbReference>
<dbReference type="InterPro" id="IPR011989">
    <property type="entry name" value="ARM-like"/>
</dbReference>
<dbReference type="EMBL" id="UZAH01030412">
    <property type="protein sequence ID" value="VDP10459.1"/>
    <property type="molecule type" value="Genomic_DNA"/>
</dbReference>
<feature type="repeat" description="Pumilio" evidence="7">
    <location>
        <begin position="173"/>
        <end position="208"/>
    </location>
</feature>
<dbReference type="PANTHER" id="PTHR12537">
    <property type="entry name" value="RNA BINDING PROTEIN PUMILIO-RELATED"/>
    <property type="match status" value="1"/>
</dbReference>
<evidence type="ECO:0000256" key="1">
    <source>
        <dbReference type="ARBA" id="ARBA00004496"/>
    </source>
</evidence>
<evidence type="ECO:0000256" key="5">
    <source>
        <dbReference type="ARBA" id="ARBA00022782"/>
    </source>
</evidence>
<dbReference type="FunFam" id="1.25.10.10:FF:000004">
    <property type="entry name" value="Pumilio homolog 1 isoform 2"/>
    <property type="match status" value="1"/>
</dbReference>
<proteinExistence type="predicted"/>
<keyword evidence="2" id="KW-0217">Developmental protein</keyword>
<name>A0A183G849_HELPZ</name>
<organism evidence="10 11">
    <name type="scientific">Heligmosomoides polygyrus</name>
    <name type="common">Parasitic roundworm</name>
    <dbReference type="NCBI Taxonomy" id="6339"/>
    <lineage>
        <taxon>Eukaryota</taxon>
        <taxon>Metazoa</taxon>
        <taxon>Ecdysozoa</taxon>
        <taxon>Nematoda</taxon>
        <taxon>Chromadorea</taxon>
        <taxon>Rhabditida</taxon>
        <taxon>Rhabditina</taxon>
        <taxon>Rhabditomorpha</taxon>
        <taxon>Strongyloidea</taxon>
        <taxon>Heligmosomidae</taxon>
        <taxon>Heligmosomoides</taxon>
    </lineage>
</organism>
<evidence type="ECO:0000256" key="3">
    <source>
        <dbReference type="ARBA" id="ARBA00022490"/>
    </source>
</evidence>
<evidence type="ECO:0000259" key="8">
    <source>
        <dbReference type="PROSITE" id="PS50303"/>
    </source>
</evidence>
<dbReference type="Pfam" id="PF00806">
    <property type="entry name" value="PUF"/>
    <property type="match status" value="8"/>
</dbReference>
<reference evidence="9 10" key="1">
    <citation type="submission" date="2018-11" db="EMBL/GenBank/DDBJ databases">
        <authorList>
            <consortium name="Pathogen Informatics"/>
        </authorList>
    </citation>
    <scope>NUCLEOTIDE SEQUENCE [LARGE SCALE GENOMIC DNA]</scope>
</reference>
<keyword evidence="6" id="KW-0694">RNA-binding</keyword>
<dbReference type="PANTHER" id="PTHR12537:SF12">
    <property type="entry name" value="MATERNAL PROTEIN PUMILIO"/>
    <property type="match status" value="1"/>
</dbReference>
<dbReference type="CDD" id="cd07920">
    <property type="entry name" value="Pumilio"/>
    <property type="match status" value="1"/>
</dbReference>
<dbReference type="SMART" id="SM00025">
    <property type="entry name" value="Pumilio"/>
    <property type="match status" value="8"/>
</dbReference>
<evidence type="ECO:0000256" key="4">
    <source>
        <dbReference type="ARBA" id="ARBA00022737"/>
    </source>
</evidence>
<feature type="repeat" description="Pumilio" evidence="7">
    <location>
        <begin position="65"/>
        <end position="100"/>
    </location>
</feature>
<dbReference type="AlphaFoldDB" id="A0A183G849"/>
<reference evidence="11" key="2">
    <citation type="submission" date="2019-09" db="UniProtKB">
        <authorList>
            <consortium name="WormBaseParasite"/>
        </authorList>
    </citation>
    <scope>IDENTIFICATION</scope>
</reference>
<accession>A0A3P8EEG8</accession>
<evidence type="ECO:0000256" key="2">
    <source>
        <dbReference type="ARBA" id="ARBA00022473"/>
    </source>
</evidence>
<keyword evidence="4" id="KW-0677">Repeat</keyword>
<keyword evidence="10" id="KW-1185">Reference proteome</keyword>
<dbReference type="PROSITE" id="PS50302">
    <property type="entry name" value="PUM"/>
    <property type="match status" value="7"/>
</dbReference>
<evidence type="ECO:0000313" key="11">
    <source>
        <dbReference type="WBParaSite" id="HPBE_0001801901-mRNA-1"/>
    </source>
</evidence>
<dbReference type="InterPro" id="IPR001313">
    <property type="entry name" value="Pumilio_RNA-bd_rpt"/>
</dbReference>
<feature type="repeat" description="Pumilio" evidence="7">
    <location>
        <begin position="323"/>
        <end position="360"/>
    </location>
</feature>
<dbReference type="GO" id="GO:0010608">
    <property type="term" value="P:post-transcriptional regulation of gene expression"/>
    <property type="evidence" value="ECO:0007669"/>
    <property type="project" value="TreeGrafter"/>
</dbReference>
<dbReference type="Gene3D" id="1.25.10.10">
    <property type="entry name" value="Leucine-rich Repeat Variant"/>
    <property type="match status" value="1"/>
</dbReference>
<feature type="repeat" description="Pumilio" evidence="7">
    <location>
        <begin position="249"/>
        <end position="284"/>
    </location>
</feature>
<dbReference type="GO" id="GO:0005634">
    <property type="term" value="C:nucleus"/>
    <property type="evidence" value="ECO:0007669"/>
    <property type="project" value="TreeGrafter"/>
</dbReference>
<dbReference type="Proteomes" id="UP000050761">
    <property type="component" value="Unassembled WGS sequence"/>
</dbReference>
<gene>
    <name evidence="9" type="ORF">HPBE_LOCUS18018</name>
</gene>
<dbReference type="WBParaSite" id="HPBE_0001801901-mRNA-1">
    <property type="protein sequence ID" value="HPBE_0001801901-mRNA-1"/>
    <property type="gene ID" value="HPBE_0001801901"/>
</dbReference>
<evidence type="ECO:0000256" key="6">
    <source>
        <dbReference type="ARBA" id="ARBA00022884"/>
    </source>
</evidence>
<dbReference type="SUPFAM" id="SSF48371">
    <property type="entry name" value="ARM repeat"/>
    <property type="match status" value="1"/>
</dbReference>
<dbReference type="GO" id="GO:0003730">
    <property type="term" value="F:mRNA 3'-UTR binding"/>
    <property type="evidence" value="ECO:0007669"/>
    <property type="project" value="TreeGrafter"/>
</dbReference>
<feature type="repeat" description="Pumilio" evidence="7">
    <location>
        <begin position="137"/>
        <end position="172"/>
    </location>
</feature>
<dbReference type="InterPro" id="IPR033133">
    <property type="entry name" value="PUM-HD"/>
</dbReference>
<keyword evidence="3" id="KW-0963">Cytoplasm</keyword>
<keyword evidence="5" id="KW-0221">Differentiation</keyword>
<comment type="subcellular location">
    <subcellularLocation>
        <location evidence="1">Cytoplasm</location>
    </subcellularLocation>
</comment>